<accession>A1S8U5</accession>
<feature type="chain" id="PRO_5002636497" description="DUF4382 domain-containing protein" evidence="1">
    <location>
        <begin position="18"/>
        <end position="333"/>
    </location>
</feature>
<dbReference type="Proteomes" id="UP000009175">
    <property type="component" value="Chromosome"/>
</dbReference>
<dbReference type="OrthoDB" id="7062064at2"/>
<organism evidence="3 4">
    <name type="scientific">Shewanella amazonensis (strain ATCC BAA-1098 / SB2B)</name>
    <dbReference type="NCBI Taxonomy" id="326297"/>
    <lineage>
        <taxon>Bacteria</taxon>
        <taxon>Pseudomonadati</taxon>
        <taxon>Pseudomonadota</taxon>
        <taxon>Gammaproteobacteria</taxon>
        <taxon>Alteromonadales</taxon>
        <taxon>Shewanellaceae</taxon>
        <taxon>Shewanella</taxon>
    </lineage>
</organism>
<dbReference type="EMBL" id="CP000507">
    <property type="protein sequence ID" value="ABM00802.1"/>
    <property type="molecule type" value="Genomic_DNA"/>
</dbReference>
<dbReference type="PROSITE" id="PS51257">
    <property type="entry name" value="PROKAR_LIPOPROTEIN"/>
    <property type="match status" value="1"/>
</dbReference>
<feature type="domain" description="DUF4382" evidence="2">
    <location>
        <begin position="40"/>
        <end position="177"/>
    </location>
</feature>
<reference evidence="3 4" key="1">
    <citation type="submission" date="2006-12" db="EMBL/GenBank/DDBJ databases">
        <title>Complete sequence of Shewanella amazonensis SB2B.</title>
        <authorList>
            <consortium name="US DOE Joint Genome Institute"/>
            <person name="Copeland A."/>
            <person name="Lucas S."/>
            <person name="Lapidus A."/>
            <person name="Barry K."/>
            <person name="Detter J.C."/>
            <person name="Glavina del Rio T."/>
            <person name="Hammon N."/>
            <person name="Israni S."/>
            <person name="Dalin E."/>
            <person name="Tice H."/>
            <person name="Pitluck S."/>
            <person name="Munk A.C."/>
            <person name="Brettin T."/>
            <person name="Bruce D."/>
            <person name="Han C."/>
            <person name="Tapia R."/>
            <person name="Gilna P."/>
            <person name="Schmutz J."/>
            <person name="Larimer F."/>
            <person name="Land M."/>
            <person name="Hauser L."/>
            <person name="Kyrpides N."/>
            <person name="Mikhailova N."/>
            <person name="Fredrickson J."/>
            <person name="Richardson P."/>
        </authorList>
    </citation>
    <scope>NUCLEOTIDE SEQUENCE [LARGE SCALE GENOMIC DNA]</scope>
    <source>
        <strain evidence="4">ATCC BAA-1098 / SB2B</strain>
    </source>
</reference>
<dbReference type="Pfam" id="PF14321">
    <property type="entry name" value="DUF4382"/>
    <property type="match status" value="1"/>
</dbReference>
<dbReference type="AlphaFoldDB" id="A1S8U5"/>
<evidence type="ECO:0000313" key="3">
    <source>
        <dbReference type="EMBL" id="ABM00802.1"/>
    </source>
</evidence>
<dbReference type="InterPro" id="IPR025491">
    <property type="entry name" value="DUF4382"/>
</dbReference>
<protein>
    <recommendedName>
        <fullName evidence="2">DUF4382 domain-containing protein</fullName>
    </recommendedName>
</protein>
<proteinExistence type="predicted"/>
<dbReference type="RefSeq" id="WP_011760708.1">
    <property type="nucleotide sequence ID" value="NC_008700.1"/>
</dbReference>
<dbReference type="eggNOG" id="ENOG5032J7R">
    <property type="taxonomic scope" value="Bacteria"/>
</dbReference>
<keyword evidence="1" id="KW-0732">Signal</keyword>
<gene>
    <name evidence="3" type="ordered locus">Sama_2599</name>
</gene>
<name>A1S8U5_SHEAM</name>
<evidence type="ECO:0000313" key="4">
    <source>
        <dbReference type="Proteomes" id="UP000009175"/>
    </source>
</evidence>
<sequence>MRCLKFVILFFCAFLMACGESNTIDGNHSPTIPASGNQAGTLSIDISDSPMSGVVGVIIQLNELVMTDELNNQHRYSLKDRKFNLLDYQGKKSIRIVDGLSVPTGNYHDVHMTVIAGDGNNGCYVEDGQGIHPMQVQEGVLPLMNFSVSANQHQSFTMEIGLYLGLNHDDDHNYTLRHHGSWSVDNHVMGHLLGEMDPQWIADCETANAVMLPASGSFSHLAYLYPDSVNSLAQMGDMHDSTPEGHVAPIAVAPLRQDTSGHWFFEMGYLPEGMYRVGYSCLGNLDNPHADDIQHGSFSMFADAGFVRISAGVNGGTETVMQCGNGNGGHHGG</sequence>
<feature type="signal peptide" evidence="1">
    <location>
        <begin position="1"/>
        <end position="17"/>
    </location>
</feature>
<dbReference type="KEGG" id="saz:Sama_2599"/>
<dbReference type="STRING" id="326297.Sama_2599"/>
<keyword evidence="4" id="KW-1185">Reference proteome</keyword>
<evidence type="ECO:0000256" key="1">
    <source>
        <dbReference type="SAM" id="SignalP"/>
    </source>
</evidence>
<dbReference type="HOGENOM" id="CLU_072066_0_0_6"/>
<evidence type="ECO:0000259" key="2">
    <source>
        <dbReference type="Pfam" id="PF14321"/>
    </source>
</evidence>